<dbReference type="Gene3D" id="3.40.605.10">
    <property type="entry name" value="Aldehyde Dehydrogenase, Chain A, domain 1"/>
    <property type="match status" value="1"/>
</dbReference>
<evidence type="ECO:0000256" key="4">
    <source>
        <dbReference type="PIRNR" id="PIRNR036492"/>
    </source>
</evidence>
<dbReference type="FunFam" id="3.40.605.10:FF:000004">
    <property type="entry name" value="Aldehyde dehydrogenase"/>
    <property type="match status" value="1"/>
</dbReference>
<dbReference type="Gene3D" id="3.40.309.10">
    <property type="entry name" value="Aldehyde Dehydrogenase, Chain A, domain 2"/>
    <property type="match status" value="1"/>
</dbReference>
<accession>A0A841GNE3</accession>
<dbReference type="SUPFAM" id="SSF53720">
    <property type="entry name" value="ALDH-like"/>
    <property type="match status" value="1"/>
</dbReference>
<evidence type="ECO:0000256" key="3">
    <source>
        <dbReference type="ARBA" id="ARBA00023027"/>
    </source>
</evidence>
<comment type="similarity">
    <text evidence="1 4 7">Belongs to the aldehyde dehydrogenase family.</text>
</comment>
<reference evidence="9 10" key="1">
    <citation type="submission" date="2020-08" db="EMBL/GenBank/DDBJ databases">
        <title>Genomic Encyclopedia of Type Strains, Phase IV (KMG-IV): sequencing the most valuable type-strain genomes for metagenomic binning, comparative biology and taxonomic classification.</title>
        <authorList>
            <person name="Goeker M."/>
        </authorList>
    </citation>
    <scope>NUCLEOTIDE SEQUENCE [LARGE SCALE GENOMIC DNA]</scope>
    <source>
        <strain evidence="9 10">DSM 29007</strain>
    </source>
</reference>
<dbReference type="InterPro" id="IPR015590">
    <property type="entry name" value="Aldehyde_DH_dom"/>
</dbReference>
<dbReference type="InterPro" id="IPR012394">
    <property type="entry name" value="Aldehyde_DH_NAD(P)"/>
</dbReference>
<evidence type="ECO:0000256" key="2">
    <source>
        <dbReference type="ARBA" id="ARBA00023002"/>
    </source>
</evidence>
<feature type="active site" evidence="5">
    <location>
        <position position="262"/>
    </location>
</feature>
<evidence type="ECO:0000256" key="6">
    <source>
        <dbReference type="PROSITE-ProRule" id="PRU10007"/>
    </source>
</evidence>
<evidence type="ECO:0000313" key="9">
    <source>
        <dbReference type="EMBL" id="MBB6068410.1"/>
    </source>
</evidence>
<dbReference type="InterPro" id="IPR016160">
    <property type="entry name" value="Ald_DH_CS_CYS"/>
</dbReference>
<dbReference type="PROSITE" id="PS00687">
    <property type="entry name" value="ALDEHYDE_DEHYDR_GLU"/>
    <property type="match status" value="1"/>
</dbReference>
<gene>
    <name evidence="9" type="ORF">HNQ61_000021</name>
</gene>
<dbReference type="InterPro" id="IPR016162">
    <property type="entry name" value="Ald_DH_N"/>
</dbReference>
<keyword evidence="3" id="KW-0520">NAD</keyword>
<keyword evidence="2 4" id="KW-0560">Oxidoreductase</keyword>
<dbReference type="GO" id="GO:0005737">
    <property type="term" value="C:cytoplasm"/>
    <property type="evidence" value="ECO:0007669"/>
    <property type="project" value="TreeGrafter"/>
</dbReference>
<dbReference type="RefSeq" id="WP_205762117.1">
    <property type="nucleotide sequence ID" value="NZ_JABDTL010000002.1"/>
</dbReference>
<organism evidence="9 10">
    <name type="scientific">Longimicrobium terrae</name>
    <dbReference type="NCBI Taxonomy" id="1639882"/>
    <lineage>
        <taxon>Bacteria</taxon>
        <taxon>Pseudomonadati</taxon>
        <taxon>Gemmatimonadota</taxon>
        <taxon>Longimicrobiia</taxon>
        <taxon>Longimicrobiales</taxon>
        <taxon>Longimicrobiaceae</taxon>
        <taxon>Longimicrobium</taxon>
    </lineage>
</organism>
<dbReference type="InterPro" id="IPR016161">
    <property type="entry name" value="Ald_DH/histidinol_DH"/>
</dbReference>
<keyword evidence="10" id="KW-1185">Reference proteome</keyword>
<comment type="caution">
    <text evidence="9">The sequence shown here is derived from an EMBL/GenBank/DDBJ whole genome shotgun (WGS) entry which is preliminary data.</text>
</comment>
<dbReference type="PROSITE" id="PS00070">
    <property type="entry name" value="ALDEHYDE_DEHYDR_CYS"/>
    <property type="match status" value="1"/>
</dbReference>
<dbReference type="PIRSF" id="PIRSF036492">
    <property type="entry name" value="ALDH"/>
    <property type="match status" value="1"/>
</dbReference>
<dbReference type="CDD" id="cd07134">
    <property type="entry name" value="ALDH_AlkH-like"/>
    <property type="match status" value="1"/>
</dbReference>
<dbReference type="AlphaFoldDB" id="A0A841GNE3"/>
<dbReference type="EMBL" id="JACHIA010000001">
    <property type="protein sequence ID" value="MBB6068410.1"/>
    <property type="molecule type" value="Genomic_DNA"/>
</dbReference>
<sequence length="488" mass="53545">MTQILESTHSEAATDEREIERARRLFQLQRGSRWRIATSTAAERIARLRRLRTSIIRHRQALYDGVHADFRKHASEFEITEIQLVLGEIAHTIRHLRRWMRPRRVATPALLTGGASRVQMEPRGQVLILAPWNYPFQLLFGPLVAAVAAGNVCLLRPSEKVPHTSAAMARIVAEVFPEDEVAMVTGGIPTADALLTLPWDHIFFTGSTAVGRKIMRAAAEHLSTVTLELGGKSPAIVDRSADLAQAAERIVWGKFVNAGQTCVAPDYVLVHERDADAFLAGARSALDRFYGATDDARQASESLARIIDDGAFRRLAEALDATVAGGARVVAGGQRDAATRYLAPTILSEVDTNAPVMREEIFGPVLPVLTYSAMDEAIARVNAGGKPLALYIFSEDGETTRRVLRNTTAGGTIINHVLCHLANPDLPFGGVGESGQGSYHGHAGFRAFSHERAVLRMGRLGLGRLYYPPYGPRMRRIAGLVSRWMERR</sequence>
<dbReference type="InterPro" id="IPR016163">
    <property type="entry name" value="Ald_DH_C"/>
</dbReference>
<protein>
    <recommendedName>
        <fullName evidence="4">Aldehyde dehydrogenase</fullName>
    </recommendedName>
</protein>
<evidence type="ECO:0000256" key="7">
    <source>
        <dbReference type="RuleBase" id="RU003345"/>
    </source>
</evidence>
<feature type="active site" evidence="5 6">
    <location>
        <position position="228"/>
    </location>
</feature>
<evidence type="ECO:0000256" key="5">
    <source>
        <dbReference type="PIRSR" id="PIRSR036492-1"/>
    </source>
</evidence>
<dbReference type="PANTHER" id="PTHR43570:SF20">
    <property type="entry name" value="ALDEHYDE DEHYDROGENASE ALDX-RELATED"/>
    <property type="match status" value="1"/>
</dbReference>
<evidence type="ECO:0000256" key="1">
    <source>
        <dbReference type="ARBA" id="ARBA00009986"/>
    </source>
</evidence>
<dbReference type="Pfam" id="PF00171">
    <property type="entry name" value="Aldedh"/>
    <property type="match status" value="1"/>
</dbReference>
<dbReference type="GO" id="GO:0006081">
    <property type="term" value="P:aldehyde metabolic process"/>
    <property type="evidence" value="ECO:0007669"/>
    <property type="project" value="InterPro"/>
</dbReference>
<dbReference type="InterPro" id="IPR029510">
    <property type="entry name" value="Ald_DH_CS_GLU"/>
</dbReference>
<evidence type="ECO:0000259" key="8">
    <source>
        <dbReference type="Pfam" id="PF00171"/>
    </source>
</evidence>
<feature type="domain" description="Aldehyde dehydrogenase" evidence="8">
    <location>
        <begin position="8"/>
        <end position="453"/>
    </location>
</feature>
<dbReference type="Proteomes" id="UP000582837">
    <property type="component" value="Unassembled WGS sequence"/>
</dbReference>
<dbReference type="FunFam" id="3.40.309.10:FF:000003">
    <property type="entry name" value="Aldehyde dehydrogenase"/>
    <property type="match status" value="1"/>
</dbReference>
<proteinExistence type="inferred from homology"/>
<evidence type="ECO:0000313" key="10">
    <source>
        <dbReference type="Proteomes" id="UP000582837"/>
    </source>
</evidence>
<name>A0A841GNE3_9BACT</name>
<dbReference type="GO" id="GO:0004029">
    <property type="term" value="F:aldehyde dehydrogenase (NAD+) activity"/>
    <property type="evidence" value="ECO:0007669"/>
    <property type="project" value="TreeGrafter"/>
</dbReference>
<dbReference type="PANTHER" id="PTHR43570">
    <property type="entry name" value="ALDEHYDE DEHYDROGENASE"/>
    <property type="match status" value="1"/>
</dbReference>